<evidence type="ECO:0000256" key="2">
    <source>
        <dbReference type="ARBA" id="ARBA00022630"/>
    </source>
</evidence>
<dbReference type="EC" id="1.-.-.-" evidence="7"/>
<dbReference type="InterPro" id="IPR052530">
    <property type="entry name" value="NAD(P)H_nitroreductase"/>
</dbReference>
<keyword evidence="11" id="KW-1185">Reference proteome</keyword>
<dbReference type="InterPro" id="IPR026021">
    <property type="entry name" value="YdjA-like"/>
</dbReference>
<keyword evidence="2 7" id="KW-0285">Flavoprotein</keyword>
<dbReference type="AlphaFoldDB" id="A0A4Q5LFG9"/>
<comment type="caution">
    <text evidence="10">The sequence shown here is derived from an EMBL/GenBank/DDBJ whole genome shotgun (WGS) entry which is preliminary data.</text>
</comment>
<dbReference type="PANTHER" id="PTHR43821">
    <property type="entry name" value="NAD(P)H NITROREDUCTASE YDJA-RELATED"/>
    <property type="match status" value="1"/>
</dbReference>
<evidence type="ECO:0000256" key="8">
    <source>
        <dbReference type="PIRSR" id="PIRSR000232-1"/>
    </source>
</evidence>
<comment type="cofactor">
    <cofactor evidence="8">
        <name>FMN</name>
        <dbReference type="ChEBI" id="CHEBI:58210"/>
    </cofactor>
    <text evidence="8">Binds 1 FMN per subunit.</text>
</comment>
<dbReference type="SUPFAM" id="SSF55469">
    <property type="entry name" value="FMN-dependent nitroreductase-like"/>
    <property type="match status" value="1"/>
</dbReference>
<dbReference type="PIRSF" id="PIRSF000232">
    <property type="entry name" value="YdjA"/>
    <property type="match status" value="1"/>
</dbReference>
<dbReference type="InterPro" id="IPR000415">
    <property type="entry name" value="Nitroreductase-like"/>
</dbReference>
<feature type="domain" description="Nitroreductase" evidence="9">
    <location>
        <begin position="20"/>
        <end position="179"/>
    </location>
</feature>
<proteinExistence type="inferred from homology"/>
<name>A0A4Q5LFG9_9BACT</name>
<dbReference type="Proteomes" id="UP000294155">
    <property type="component" value="Unassembled WGS sequence"/>
</dbReference>
<dbReference type="CDD" id="cd02135">
    <property type="entry name" value="YdjA-like"/>
    <property type="match status" value="1"/>
</dbReference>
<gene>
    <name evidence="10" type="ORF">EWM57_06245</name>
</gene>
<dbReference type="Gene3D" id="3.40.109.10">
    <property type="entry name" value="NADH Oxidase"/>
    <property type="match status" value="1"/>
</dbReference>
<keyword evidence="3 7" id="KW-0288">FMN</keyword>
<keyword evidence="4 7" id="KW-0521">NADP</keyword>
<evidence type="ECO:0000256" key="4">
    <source>
        <dbReference type="ARBA" id="ARBA00022857"/>
    </source>
</evidence>
<feature type="binding site" description="in other chain" evidence="8">
    <location>
        <begin position="148"/>
        <end position="150"/>
    </location>
    <ligand>
        <name>FMN</name>
        <dbReference type="ChEBI" id="CHEBI:58210"/>
        <note>ligand shared between dimeric partners</note>
    </ligand>
</feature>
<dbReference type="GO" id="GO:0016491">
    <property type="term" value="F:oxidoreductase activity"/>
    <property type="evidence" value="ECO:0007669"/>
    <property type="project" value="UniProtKB-UniRule"/>
</dbReference>
<evidence type="ECO:0000256" key="7">
    <source>
        <dbReference type="PIRNR" id="PIRNR000232"/>
    </source>
</evidence>
<keyword evidence="5 7" id="KW-0560">Oxidoreductase</keyword>
<protein>
    <recommendedName>
        <fullName evidence="7">Putative NAD(P)H nitroreductase</fullName>
        <ecNumber evidence="7">1.-.-.-</ecNumber>
    </recommendedName>
</protein>
<organism evidence="10 11">
    <name type="scientific">Hymenobacter persicinus</name>
    <dbReference type="NCBI Taxonomy" id="2025506"/>
    <lineage>
        <taxon>Bacteria</taxon>
        <taxon>Pseudomonadati</taxon>
        <taxon>Bacteroidota</taxon>
        <taxon>Cytophagia</taxon>
        <taxon>Cytophagales</taxon>
        <taxon>Hymenobacteraceae</taxon>
        <taxon>Hymenobacter</taxon>
    </lineage>
</organism>
<evidence type="ECO:0000256" key="1">
    <source>
        <dbReference type="ARBA" id="ARBA00007118"/>
    </source>
</evidence>
<keyword evidence="6 7" id="KW-0520">NAD</keyword>
<dbReference type="InterPro" id="IPR029479">
    <property type="entry name" value="Nitroreductase"/>
</dbReference>
<dbReference type="PANTHER" id="PTHR43821:SF1">
    <property type="entry name" value="NAD(P)H NITROREDUCTASE YDJA-RELATED"/>
    <property type="match status" value="1"/>
</dbReference>
<evidence type="ECO:0000256" key="3">
    <source>
        <dbReference type="ARBA" id="ARBA00022643"/>
    </source>
</evidence>
<dbReference type="Pfam" id="PF00881">
    <property type="entry name" value="Nitroreductase"/>
    <property type="match status" value="1"/>
</dbReference>
<sequence>MSDAPDTTALPTPAQFDALIRARRSIQPIQFEPGRVVPDDIVEQMLENANWAPTHKRTEPWRFVVFRGAGLRKLAEFQSGLYRQQAGEFVDEKKAQKLAQNPLLASHVIAIGMKRHHVLPEIEEIEAVACAVQNLHLTAVAHGVGGYWGSGGITYLEEAKPFFGLGPEDKLLGFFYLGYVAQQPGRNLRKPIEDKVTWVTE</sequence>
<evidence type="ECO:0000256" key="5">
    <source>
        <dbReference type="ARBA" id="ARBA00023002"/>
    </source>
</evidence>
<evidence type="ECO:0000259" key="9">
    <source>
        <dbReference type="Pfam" id="PF00881"/>
    </source>
</evidence>
<evidence type="ECO:0000256" key="6">
    <source>
        <dbReference type="ARBA" id="ARBA00023027"/>
    </source>
</evidence>
<evidence type="ECO:0000313" key="11">
    <source>
        <dbReference type="Proteomes" id="UP000294155"/>
    </source>
</evidence>
<dbReference type="RefSeq" id="WP_129920278.1">
    <property type="nucleotide sequence ID" value="NZ_SEWE01000009.1"/>
</dbReference>
<comment type="similarity">
    <text evidence="1 7">Belongs to the nitroreductase family.</text>
</comment>
<dbReference type="OrthoDB" id="9804207at2"/>
<dbReference type="EMBL" id="SEWE01000009">
    <property type="protein sequence ID" value="RYU81592.1"/>
    <property type="molecule type" value="Genomic_DNA"/>
</dbReference>
<evidence type="ECO:0000313" key="10">
    <source>
        <dbReference type="EMBL" id="RYU81592.1"/>
    </source>
</evidence>
<feature type="binding site" description="in other chain" evidence="8">
    <location>
        <begin position="23"/>
        <end position="25"/>
    </location>
    <ligand>
        <name>FMN</name>
        <dbReference type="ChEBI" id="CHEBI:58210"/>
        <note>ligand shared between dimeric partners</note>
    </ligand>
</feature>
<reference evidence="10 11" key="1">
    <citation type="submission" date="2019-02" db="EMBL/GenBank/DDBJ databases">
        <title>Bacterial novel species isolated from soil.</title>
        <authorList>
            <person name="Jung H.-Y."/>
        </authorList>
    </citation>
    <scope>NUCLEOTIDE SEQUENCE [LARGE SCALE GENOMIC DNA]</scope>
    <source>
        <strain evidence="10 11">1-3-3-3</strain>
    </source>
</reference>
<feature type="binding site" evidence="8">
    <location>
        <position position="55"/>
    </location>
    <ligand>
        <name>FMN</name>
        <dbReference type="ChEBI" id="CHEBI:58210"/>
        <note>ligand shared between dimeric partners</note>
    </ligand>
</feature>
<accession>A0A4Q5LFG9</accession>